<dbReference type="GO" id="GO:0055037">
    <property type="term" value="C:recycling endosome"/>
    <property type="evidence" value="ECO:0007669"/>
    <property type="project" value="TreeGrafter"/>
</dbReference>
<evidence type="ECO:0000256" key="3">
    <source>
        <dbReference type="SAM" id="MobiDB-lite"/>
    </source>
</evidence>
<dbReference type="Pfam" id="PF11945">
    <property type="entry name" value="WASH_WAHD"/>
    <property type="match status" value="1"/>
</dbReference>
<comment type="similarity">
    <text evidence="1">Belongs to the WASH1 family.</text>
</comment>
<dbReference type="GO" id="GO:0043014">
    <property type="term" value="F:alpha-tubulin binding"/>
    <property type="evidence" value="ECO:0007669"/>
    <property type="project" value="InterPro"/>
</dbReference>
<dbReference type="OMA" id="SGPLICI"/>
<dbReference type="OrthoDB" id="428734at2759"/>
<dbReference type="Pfam" id="PF15801">
    <property type="entry name" value="zf-C6H2"/>
    <property type="match status" value="1"/>
</dbReference>
<dbReference type="GO" id="GO:0006887">
    <property type="term" value="P:exocytosis"/>
    <property type="evidence" value="ECO:0007669"/>
    <property type="project" value="TreeGrafter"/>
</dbReference>
<feature type="region of interest" description="Disordered" evidence="3">
    <location>
        <begin position="63"/>
        <end position="93"/>
    </location>
</feature>
<dbReference type="Pfam" id="PF03372">
    <property type="entry name" value="Exo_endo_phos"/>
    <property type="match status" value="1"/>
</dbReference>
<feature type="domain" description="C6H2-type" evidence="6">
    <location>
        <begin position="162"/>
        <end position="198"/>
    </location>
</feature>
<feature type="compositionally biased region" description="Basic and acidic residues" evidence="3">
    <location>
        <begin position="1064"/>
        <end position="1076"/>
    </location>
</feature>
<dbReference type="InterPro" id="IPR036691">
    <property type="entry name" value="Endo/exonu/phosph_ase_sf"/>
</dbReference>
<keyword evidence="8" id="KW-1185">Reference proteome</keyword>
<evidence type="ECO:0000259" key="4">
    <source>
        <dbReference type="Pfam" id="PF03372"/>
    </source>
</evidence>
<feature type="compositionally biased region" description="Low complexity" evidence="3">
    <location>
        <begin position="70"/>
        <end position="83"/>
    </location>
</feature>
<dbReference type="GO" id="GO:0005829">
    <property type="term" value="C:cytosol"/>
    <property type="evidence" value="ECO:0007669"/>
    <property type="project" value="GOC"/>
</dbReference>
<feature type="region of interest" description="Disordered" evidence="3">
    <location>
        <begin position="1056"/>
        <end position="1171"/>
    </location>
</feature>
<feature type="domain" description="Endonuclease/exonuclease/phosphatase" evidence="4">
    <location>
        <begin position="309"/>
        <end position="616"/>
    </location>
</feature>
<dbReference type="GO" id="GO:0003779">
    <property type="term" value="F:actin binding"/>
    <property type="evidence" value="ECO:0007669"/>
    <property type="project" value="UniProtKB-KW"/>
</dbReference>
<dbReference type="RefSeq" id="XP_024575997.1">
    <property type="nucleotide sequence ID" value="XM_024725196.1"/>
</dbReference>
<dbReference type="InterPro" id="IPR028290">
    <property type="entry name" value="WASH1"/>
</dbReference>
<accession>A0A0P1AG37</accession>
<dbReference type="GO" id="GO:0043015">
    <property type="term" value="F:gamma-tubulin binding"/>
    <property type="evidence" value="ECO:0007669"/>
    <property type="project" value="TreeGrafter"/>
</dbReference>
<evidence type="ECO:0000259" key="5">
    <source>
        <dbReference type="Pfam" id="PF11945"/>
    </source>
</evidence>
<dbReference type="GO" id="GO:0032456">
    <property type="term" value="P:endocytic recycling"/>
    <property type="evidence" value="ECO:0007669"/>
    <property type="project" value="TreeGrafter"/>
</dbReference>
<evidence type="ECO:0000256" key="1">
    <source>
        <dbReference type="ARBA" id="ARBA00005602"/>
    </source>
</evidence>
<feature type="compositionally biased region" description="Polar residues" evidence="3">
    <location>
        <begin position="1029"/>
        <end position="1041"/>
    </location>
</feature>
<dbReference type="InterPro" id="IPR031615">
    <property type="entry name" value="Zfn-C6H2"/>
</dbReference>
<feature type="compositionally biased region" description="Basic and acidic residues" evidence="3">
    <location>
        <begin position="1120"/>
        <end position="1134"/>
    </location>
</feature>
<proteinExistence type="inferred from homology"/>
<dbReference type="GO" id="GO:0034314">
    <property type="term" value="P:Arp2/3 complex-mediated actin nucleation"/>
    <property type="evidence" value="ECO:0007669"/>
    <property type="project" value="InterPro"/>
</dbReference>
<evidence type="ECO:0000256" key="2">
    <source>
        <dbReference type="ARBA" id="ARBA00023203"/>
    </source>
</evidence>
<feature type="region of interest" description="Disordered" evidence="3">
    <location>
        <begin position="921"/>
        <end position="1042"/>
    </location>
</feature>
<feature type="compositionally biased region" description="Pro residues" evidence="3">
    <location>
        <begin position="928"/>
        <end position="937"/>
    </location>
</feature>
<dbReference type="GO" id="GO:0005769">
    <property type="term" value="C:early endosome"/>
    <property type="evidence" value="ECO:0007669"/>
    <property type="project" value="InterPro"/>
</dbReference>
<dbReference type="GO" id="GO:0071203">
    <property type="term" value="C:WASH complex"/>
    <property type="evidence" value="ECO:0007669"/>
    <property type="project" value="InterPro"/>
</dbReference>
<dbReference type="Proteomes" id="UP000054928">
    <property type="component" value="Unassembled WGS sequence"/>
</dbReference>
<protein>
    <submittedName>
        <fullName evidence="7">Glucose-repressible alcohol dehydrogenase transcriptional effector CCR4 and related proteins</fullName>
    </submittedName>
</protein>
<dbReference type="PANTHER" id="PTHR23331">
    <property type="entry name" value="CXYORF1"/>
    <property type="match status" value="1"/>
</dbReference>
<feature type="compositionally biased region" description="Pro residues" evidence="3">
    <location>
        <begin position="1091"/>
        <end position="1101"/>
    </location>
</feature>
<evidence type="ECO:0000313" key="8">
    <source>
        <dbReference type="Proteomes" id="UP000054928"/>
    </source>
</evidence>
<name>A0A0P1AG37_PLAHL</name>
<dbReference type="InterPro" id="IPR021854">
    <property type="entry name" value="WASH1_WAHD"/>
</dbReference>
<dbReference type="PRINTS" id="PR01217">
    <property type="entry name" value="PRICHEXTENSN"/>
</dbReference>
<dbReference type="GO" id="GO:0042147">
    <property type="term" value="P:retrograde transport, endosome to Golgi"/>
    <property type="evidence" value="ECO:0007669"/>
    <property type="project" value="TreeGrafter"/>
</dbReference>
<dbReference type="InterPro" id="IPR005135">
    <property type="entry name" value="Endo/exonuclease/phosphatase"/>
</dbReference>
<dbReference type="Gene3D" id="3.60.10.10">
    <property type="entry name" value="Endonuclease/exonuclease/phosphatase"/>
    <property type="match status" value="1"/>
</dbReference>
<dbReference type="GeneID" id="36404921"/>
<dbReference type="GO" id="GO:0003824">
    <property type="term" value="F:catalytic activity"/>
    <property type="evidence" value="ECO:0007669"/>
    <property type="project" value="InterPro"/>
</dbReference>
<dbReference type="PANTHER" id="PTHR23331:SF1">
    <property type="entry name" value="WASH COMPLEX SUBUNIT 1"/>
    <property type="match status" value="1"/>
</dbReference>
<reference evidence="8" key="1">
    <citation type="submission" date="2014-09" db="EMBL/GenBank/DDBJ databases">
        <authorList>
            <person name="Sharma Rahul"/>
            <person name="Thines Marco"/>
        </authorList>
    </citation>
    <scope>NUCLEOTIDE SEQUENCE [LARGE SCALE GENOMIC DNA]</scope>
</reference>
<dbReference type="STRING" id="4781.A0A0P1AG37"/>
<organism evidence="7 8">
    <name type="scientific">Plasmopara halstedii</name>
    <name type="common">Downy mildew of sunflower</name>
    <dbReference type="NCBI Taxonomy" id="4781"/>
    <lineage>
        <taxon>Eukaryota</taxon>
        <taxon>Sar</taxon>
        <taxon>Stramenopiles</taxon>
        <taxon>Oomycota</taxon>
        <taxon>Peronosporomycetes</taxon>
        <taxon>Peronosporales</taxon>
        <taxon>Peronosporaceae</taxon>
        <taxon>Plasmopara</taxon>
    </lineage>
</organism>
<evidence type="ECO:0000313" key="7">
    <source>
        <dbReference type="EMBL" id="CEG39628.1"/>
    </source>
</evidence>
<dbReference type="AlphaFoldDB" id="A0A0P1AG37"/>
<dbReference type="EMBL" id="CCYD01000428">
    <property type="protein sequence ID" value="CEG39628.1"/>
    <property type="molecule type" value="Genomic_DNA"/>
</dbReference>
<sequence>MQDHVDVYIEIDVANFTEILVAKYVELLKRKSAPKDVDRERTFLFECLKDRTYCQTNYIQMSKRYPKSPSPSSGRAPRSLSPPKGSPVHGEGKISLRVDQPVEGCTMMTHAFFRSGEGDIDDKDVDLEFHWYKSSMRRACANKECTRHTSDGAGNVLLLVAKIECVQCCRLGITREYSSFCSSDCFRLAWQDHKELHNTLVLVKQEKDVCPWKSQLHHLETFCPLPKESWLKVQEENRAYTPNAEDVGHVIRVECKAIKRIDGGVLTKTVETGLVLPFPPMPPRRQMLANVNEERLTPRLRQIGIFRVLTYNVLAEIYATRQMYPYCPIWALSWSFRRELLKRELQLYNADILCLQEVQGDHYKSFFAPMMENWGYEGWYLKKTRESMGLEGKVDGCALFYKRNRFILKERYPVDFNDLANNFLKQVQTEYDLEYQGPSMAARERFLSTLTKMRLRLQRDNIAQIAVLEVVPASNEVVSRKSQSGPLICIANVHIFSNPKFPDVKLWQTNMLAKQLERVTLSRNLPTILCGDFNSEPTSAVYEFMTRNHVPVDHPDIQYPPPQLASIYASLDLEHNIGFASAYASVFGAEPEYTNYTGHWTGVVDYVWYTPETLTPFAGLKVYAVDRVYGDLQPQFVVKDVLKALSQLDAVVGDVFNRLLHKVSQEKERVTAVDKRIQVCQAKVNALTARRTSNKPTTVFSTSRYPAPKHLPLPTTLFHDKPFADAPQLIPDADDDTHFLPAEPLPPARRGQHMAEVMELFEKVNEYQKTQQPEADMEKEGLGRLPEYIPSVGSVLLFNSGENPYQKYTSWDNLLGIDYEEEEEKRKELAKAPRTIEYGDKLPAVHGLNYDFHPSMGIMPDMSAKLPMNLPLENIADYKYAQESSTSIAPSMFQDKTLPDLPAIANFEEGPMAQEPADINFQIGPVDGAPPPPPPAPTVDFTKINDDTPPPPPPPPPRDEDDDSAPPPPPPPMADIEDDNTPPPPPPQEDEPPAPPLENQKPTAISFLDQIRNPNIKLRKVSSTEDRSNSIAKTGDSTNKPLTIAEEMQQRMLRRQAAISGKQDQMEQRREREKAAAKPMTVLTAKEVTPPIQPPPPPPPSDNGQYNKLPTIAMSDDGSNDGRDHLSDDNKSNEGDDFLAQIRSIKRKQEGGSVMPKQPQPPNVIETKNPIANFESQMVGLRNRENSFSMSEASEWSDE</sequence>
<feature type="domain" description="WASH1 WAHD" evidence="5">
    <location>
        <begin position="621"/>
        <end position="911"/>
    </location>
</feature>
<evidence type="ECO:0000259" key="6">
    <source>
        <dbReference type="Pfam" id="PF15801"/>
    </source>
</evidence>
<dbReference type="SUPFAM" id="SSF56219">
    <property type="entry name" value="DNase I-like"/>
    <property type="match status" value="1"/>
</dbReference>
<keyword evidence="2" id="KW-0009">Actin-binding</keyword>